<gene>
    <name evidence="1" type="ORF">ACFQ3F_06750</name>
</gene>
<keyword evidence="2" id="KW-1185">Reference proteome</keyword>
<dbReference type="RefSeq" id="WP_367920748.1">
    <property type="nucleotide sequence ID" value="NZ_BAABAC010000037.1"/>
</dbReference>
<dbReference type="EMBL" id="JBHTLX010000008">
    <property type="protein sequence ID" value="MFD1247481.1"/>
    <property type="molecule type" value="Genomic_DNA"/>
</dbReference>
<evidence type="ECO:0008006" key="3">
    <source>
        <dbReference type="Google" id="ProtNLM"/>
    </source>
</evidence>
<proteinExistence type="predicted"/>
<accession>A0ABW3VXL6</accession>
<evidence type="ECO:0000313" key="1">
    <source>
        <dbReference type="EMBL" id="MFD1247481.1"/>
    </source>
</evidence>
<protein>
    <recommendedName>
        <fullName evidence="3">Flp pilus-assembly TadG-like N-terminal domain-containing protein</fullName>
    </recommendedName>
</protein>
<name>A0ABW3VXL6_9ACTN</name>
<evidence type="ECO:0000313" key="2">
    <source>
        <dbReference type="Proteomes" id="UP001597229"/>
    </source>
</evidence>
<comment type="caution">
    <text evidence="1">The sequence shown here is derived from an EMBL/GenBank/DDBJ whole genome shotgun (WGS) entry which is preliminary data.</text>
</comment>
<organism evidence="1 2">
    <name type="scientific">Nocardioides ginsengisoli</name>
    <dbReference type="NCBI Taxonomy" id="363868"/>
    <lineage>
        <taxon>Bacteria</taxon>
        <taxon>Bacillati</taxon>
        <taxon>Actinomycetota</taxon>
        <taxon>Actinomycetes</taxon>
        <taxon>Propionibacteriales</taxon>
        <taxon>Nocardioidaceae</taxon>
        <taxon>Nocardioides</taxon>
    </lineage>
</organism>
<dbReference type="Proteomes" id="UP001597229">
    <property type="component" value="Unassembled WGS sequence"/>
</dbReference>
<reference evidence="2" key="1">
    <citation type="journal article" date="2019" name="Int. J. Syst. Evol. Microbiol.">
        <title>The Global Catalogue of Microorganisms (GCM) 10K type strain sequencing project: providing services to taxonomists for standard genome sequencing and annotation.</title>
        <authorList>
            <consortium name="The Broad Institute Genomics Platform"/>
            <consortium name="The Broad Institute Genome Sequencing Center for Infectious Disease"/>
            <person name="Wu L."/>
            <person name="Ma J."/>
        </authorList>
    </citation>
    <scope>NUCLEOTIDE SEQUENCE [LARGE SCALE GENOMIC DNA]</scope>
    <source>
        <strain evidence="2">CCUG 52478</strain>
    </source>
</reference>
<sequence length="591" mass="59772">MRRTSPDERGAAAVLIAVLLAVVLLVSAAFAVDLGQQRVVRRDVQAVADMVALDMVRLLDGSKASAYDRATFEAAKNKSLARNDAALGGELTSDDVTWSFARRTEAGAWVAVANDSDEIPTAVKVSAKSDVGFAFGGVTGVDRGGAVRTAMARNEESACVLVGSFIASLNSGEGTLLNPILNGLLGSSLNLDLVSYKGLAGANVSLLDLVKVGGLGVGTVDELLALKNVEAAKIFVAAANVLQQQGKLAQANILRAITVAASTPTVAIGDLISAMPGSDAALNAGLNVLDLITATAFVANKNHAIDIPNLGINLSPLASVTTSLTVIESPRKKCGGVGTTAETAQIRLKITAKIPAKKIGVDILGVLGAQVSLDETAVTVDVDLGKALATLNEVHCNPAGPDYLKVALSSSVLGSAKVSASLGAHALITVPLLGSGGLLGQILSVLGLGSLLNPPEIKLDTGLALTAQSPGATNDSKTLTLPIPGAYTVPVGSGSGVILGPVAASTSGTTQLSINYGLLGNQNKVVLNADPLYNTVLNPILSAVAASLNPIVTTLQNALITPLSQLLGLQLGGADVFTTPTPTCKGPRLVG</sequence>